<comment type="caution">
    <text evidence="1">The sequence shown here is derived from an EMBL/GenBank/DDBJ whole genome shotgun (WGS) entry which is preliminary data.</text>
</comment>
<organism evidence="1 2">
    <name type="scientific">Castanea mollissima</name>
    <name type="common">Chinese chestnut</name>
    <dbReference type="NCBI Taxonomy" id="60419"/>
    <lineage>
        <taxon>Eukaryota</taxon>
        <taxon>Viridiplantae</taxon>
        <taxon>Streptophyta</taxon>
        <taxon>Embryophyta</taxon>
        <taxon>Tracheophyta</taxon>
        <taxon>Spermatophyta</taxon>
        <taxon>Magnoliopsida</taxon>
        <taxon>eudicotyledons</taxon>
        <taxon>Gunneridae</taxon>
        <taxon>Pentapetalae</taxon>
        <taxon>rosids</taxon>
        <taxon>fabids</taxon>
        <taxon>Fagales</taxon>
        <taxon>Fagaceae</taxon>
        <taxon>Castanea</taxon>
    </lineage>
</organism>
<dbReference type="Proteomes" id="UP000737018">
    <property type="component" value="Unassembled WGS sequence"/>
</dbReference>
<evidence type="ECO:0000313" key="2">
    <source>
        <dbReference type="Proteomes" id="UP000737018"/>
    </source>
</evidence>
<protein>
    <submittedName>
        <fullName evidence="1">Uncharacterized protein</fullName>
    </submittedName>
</protein>
<evidence type="ECO:0000313" key="1">
    <source>
        <dbReference type="EMBL" id="KAF3959065.1"/>
    </source>
</evidence>
<dbReference type="EMBL" id="JRKL02002414">
    <property type="protein sequence ID" value="KAF3959065.1"/>
    <property type="molecule type" value="Genomic_DNA"/>
</dbReference>
<sequence length="71" mass="8069">MEQSPVLHEKKQLRCMLPVRRHGLAHDSCAYIILVLNSVHFTQATDRALLWVGSKPESPHVLSMVCFSENI</sequence>
<keyword evidence="2" id="KW-1185">Reference proteome</keyword>
<reference evidence="1" key="1">
    <citation type="submission" date="2020-03" db="EMBL/GenBank/DDBJ databases">
        <title>Castanea mollissima Vanexum genome sequencing.</title>
        <authorList>
            <person name="Staton M."/>
        </authorList>
    </citation>
    <scope>NUCLEOTIDE SEQUENCE</scope>
    <source>
        <tissue evidence="1">Leaf</tissue>
    </source>
</reference>
<proteinExistence type="predicted"/>
<gene>
    <name evidence="1" type="ORF">CMV_016088</name>
</gene>
<name>A0A8J4VJK6_9ROSI</name>
<dbReference type="AlphaFoldDB" id="A0A8J4VJK6"/>
<accession>A0A8J4VJK6</accession>